<sequence>MIYQEEAFNGKPAKIARSHGRNFRSRSRRKPLGYCRVSETQVIEPDANKACKKLPNIKCIVEVLLKWLEGMKKNLFKAKSQVGIIFEAKKEDILDKDEDEGNDGYYMDVELHGHSKDSSIFRTRVFLKWMSETMDHFDTKQDQLFEQDICDVDFDARHNKYCEISWQEISGHGREETTRILIKERKEKIYVAGSNIRRSQHSNDISLKVKSILDGGEDNDGEYMNAVSHGHNKASSIFKSKKSKASL</sequence>
<reference evidence="1 2" key="1">
    <citation type="submission" date="2019-12" db="EMBL/GenBank/DDBJ databases">
        <authorList>
            <person name="Jiao W.-B."/>
            <person name="Schneeberger K."/>
        </authorList>
    </citation>
    <scope>NUCLEOTIDE SEQUENCE [LARGE SCALE GENOMIC DNA]</scope>
    <source>
        <strain evidence="2">cv. C24</strain>
    </source>
</reference>
<name>A0A5S9WKG9_ARATH</name>
<organism evidence="1 2">
    <name type="scientific">Arabidopsis thaliana</name>
    <name type="common">Mouse-ear cress</name>
    <dbReference type="NCBI Taxonomy" id="3702"/>
    <lineage>
        <taxon>Eukaryota</taxon>
        <taxon>Viridiplantae</taxon>
        <taxon>Streptophyta</taxon>
        <taxon>Embryophyta</taxon>
        <taxon>Tracheophyta</taxon>
        <taxon>Spermatophyta</taxon>
        <taxon>Magnoliopsida</taxon>
        <taxon>eudicotyledons</taxon>
        <taxon>Gunneridae</taxon>
        <taxon>Pentapetalae</taxon>
        <taxon>rosids</taxon>
        <taxon>malvids</taxon>
        <taxon>Brassicales</taxon>
        <taxon>Brassicaceae</taxon>
        <taxon>Camelineae</taxon>
        <taxon>Arabidopsis</taxon>
    </lineage>
</organism>
<dbReference type="AlphaFoldDB" id="A0A5S9WKG9"/>
<dbReference type="ExpressionAtlas" id="A0A5S9WKG9">
    <property type="expression patterns" value="baseline and differential"/>
</dbReference>
<dbReference type="EMBL" id="CACSHJ010000087">
    <property type="protein sequence ID" value="CAA0282891.1"/>
    <property type="molecule type" value="Genomic_DNA"/>
</dbReference>
<accession>A0A5S9WKG9</accession>
<dbReference type="Proteomes" id="UP000434276">
    <property type="component" value="Unassembled WGS sequence"/>
</dbReference>
<evidence type="ECO:0000313" key="2">
    <source>
        <dbReference type="Proteomes" id="UP000434276"/>
    </source>
</evidence>
<proteinExistence type="predicted"/>
<evidence type="ECO:0000313" key="1">
    <source>
        <dbReference type="EMBL" id="CAA0282891.1"/>
    </source>
</evidence>
<protein>
    <submittedName>
        <fullName evidence="1">Uncharacterized protein</fullName>
    </submittedName>
</protein>
<gene>
    <name evidence="1" type="ORF">C24_LOCUS3992</name>
</gene>
<dbReference type="OrthoDB" id="10321575at2759"/>